<keyword evidence="4 6" id="KW-0067">ATP-binding</keyword>
<dbReference type="Pfam" id="PF07724">
    <property type="entry name" value="AAA_2"/>
    <property type="match status" value="1"/>
</dbReference>
<feature type="binding site" evidence="6 7">
    <location>
        <position position="13"/>
    </location>
    <ligand>
        <name>Zn(2+)</name>
        <dbReference type="ChEBI" id="CHEBI:29105"/>
    </ligand>
</feature>
<comment type="function">
    <text evidence="6">ATP-dependent specificity component of the Clp protease. It directs the protease to specific substrates. Can perform chaperone functions in the absence of ClpP.</text>
</comment>
<feature type="binding site" evidence="6 7">
    <location>
        <position position="16"/>
    </location>
    <ligand>
        <name>Zn(2+)</name>
        <dbReference type="ChEBI" id="CHEBI:29105"/>
    </ligand>
</feature>
<dbReference type="Gene3D" id="6.20.220.10">
    <property type="entry name" value="ClpX chaperone, C4-type zinc finger domain"/>
    <property type="match status" value="1"/>
</dbReference>
<keyword evidence="9" id="KW-0378">Hydrolase</keyword>
<dbReference type="GO" id="GO:0009376">
    <property type="term" value="C:HslUV protease complex"/>
    <property type="evidence" value="ECO:0007669"/>
    <property type="project" value="TreeGrafter"/>
</dbReference>
<evidence type="ECO:0000256" key="5">
    <source>
        <dbReference type="ARBA" id="ARBA00023186"/>
    </source>
</evidence>
<proteinExistence type="inferred from homology"/>
<dbReference type="SMART" id="SM01086">
    <property type="entry name" value="ClpB_D2-small"/>
    <property type="match status" value="1"/>
</dbReference>
<reference evidence="9" key="2">
    <citation type="journal article" date="2021" name="PeerJ">
        <title>Extensive microbial diversity within the chicken gut microbiome revealed by metagenomics and culture.</title>
        <authorList>
            <person name="Gilroy R."/>
            <person name="Ravi A."/>
            <person name="Getino M."/>
            <person name="Pursley I."/>
            <person name="Horton D.L."/>
            <person name="Alikhan N.F."/>
            <person name="Baker D."/>
            <person name="Gharbi K."/>
            <person name="Hall N."/>
            <person name="Watson M."/>
            <person name="Adriaenssens E.M."/>
            <person name="Foster-Nyarko E."/>
            <person name="Jarju S."/>
            <person name="Secka A."/>
            <person name="Antonio M."/>
            <person name="Oren A."/>
            <person name="Chaudhuri R.R."/>
            <person name="La Ragione R."/>
            <person name="Hildebrand F."/>
            <person name="Pallen M.J."/>
        </authorList>
    </citation>
    <scope>NUCLEOTIDE SEQUENCE</scope>
    <source>
        <strain evidence="9">CHK176-6737</strain>
    </source>
</reference>
<dbReference type="InterPro" id="IPR010603">
    <property type="entry name" value="Znf_CppX_C4"/>
</dbReference>
<evidence type="ECO:0000256" key="2">
    <source>
        <dbReference type="ARBA" id="ARBA00022741"/>
    </source>
</evidence>
<dbReference type="InterPro" id="IPR059188">
    <property type="entry name" value="Znf_CLPX-like"/>
</dbReference>
<dbReference type="SUPFAM" id="SSF57716">
    <property type="entry name" value="Glucocorticoid receptor-like (DNA-binding domain)"/>
    <property type="match status" value="1"/>
</dbReference>
<organism evidence="9 10">
    <name type="scientific">Candidatus Scybalenecus merdavium</name>
    <dbReference type="NCBI Taxonomy" id="2840939"/>
    <lineage>
        <taxon>Bacteria</taxon>
        <taxon>Bacillati</taxon>
        <taxon>Bacillota</taxon>
        <taxon>Clostridia</taxon>
        <taxon>Eubacteriales</taxon>
        <taxon>Oscillospiraceae</taxon>
        <taxon>Oscillospiraceae incertae sedis</taxon>
        <taxon>Candidatus Scybalenecus</taxon>
    </lineage>
</organism>
<protein>
    <recommendedName>
        <fullName evidence="6">ATP-dependent Clp protease ATP-binding subunit ClpX</fullName>
    </recommendedName>
</protein>
<comment type="similarity">
    <text evidence="6 7">Belongs to the ClpX chaperone family.</text>
</comment>
<sequence length="428" mass="47347">MAKDEGKGGYARCSFCGKNEAMVRKLLQGPNNVFICDECVKLCNDIIDANSGFHDVNEEAADFVLPKPSEIKKQLDDYVIGQDEAKVSLSVAVYNHYKRIFSNTADDSDVELQKSNILLLGPTGVGKTMLAQTLAKILDVPFAIADATTLTEAGYVGEDVENILLRLIQAADYDVTRAQRGIIYVDEIDKISRKSENRSITRDVSGEGVQQALLKILEGTVSNVPPNGGRKHPQQEFIQIDTSNILFICGGAFDGIDKIIERRLGAKTLGFGAQNTQVDYDENKILHNVIPNDLVKFGLIPELIGRIPVITVLDKLDRDALIHIMTEPKNSIVKQYEKLFKMDDVELVFEPAALEKIADITLERKTGARGLRSVFEKLLTPLMFSIPSDFLVEKIIVTEKAVAGESEPEIIRNTDRVPKDIKVSDLIS</sequence>
<dbReference type="GO" id="GO:0005524">
    <property type="term" value="F:ATP binding"/>
    <property type="evidence" value="ECO:0007669"/>
    <property type="project" value="UniProtKB-UniRule"/>
</dbReference>
<evidence type="ECO:0000313" key="10">
    <source>
        <dbReference type="Proteomes" id="UP000824125"/>
    </source>
</evidence>
<dbReference type="Pfam" id="PF06689">
    <property type="entry name" value="zf-C4_ClpX"/>
    <property type="match status" value="1"/>
</dbReference>
<accession>A0A9D1MW47</accession>
<reference evidence="9" key="1">
    <citation type="submission" date="2020-10" db="EMBL/GenBank/DDBJ databases">
        <authorList>
            <person name="Gilroy R."/>
        </authorList>
    </citation>
    <scope>NUCLEOTIDE SEQUENCE</scope>
    <source>
        <strain evidence="9">CHK176-6737</strain>
    </source>
</reference>
<comment type="subunit">
    <text evidence="6">Component of the ClpX-ClpP complex. Forms a hexameric ring that, in the presence of ATP, binds to fourteen ClpP subunits assembled into a disk-like structure with a central cavity, resembling the structure of eukaryotic proteasomes.</text>
</comment>
<evidence type="ECO:0000256" key="7">
    <source>
        <dbReference type="PROSITE-ProRule" id="PRU01250"/>
    </source>
</evidence>
<keyword evidence="2 6" id="KW-0547">Nucleotide-binding</keyword>
<dbReference type="InterPro" id="IPR046425">
    <property type="entry name" value="ClpX_bact"/>
</dbReference>
<dbReference type="FunFam" id="3.40.50.300:FF:000005">
    <property type="entry name" value="ATP-dependent Clp protease ATP-binding subunit ClpX"/>
    <property type="match status" value="1"/>
</dbReference>
<dbReference type="GO" id="GO:0140662">
    <property type="term" value="F:ATP-dependent protein folding chaperone"/>
    <property type="evidence" value="ECO:0007669"/>
    <property type="project" value="InterPro"/>
</dbReference>
<dbReference type="InterPro" id="IPR004487">
    <property type="entry name" value="Clp_protease_ATP-bd_su_ClpX"/>
</dbReference>
<dbReference type="InterPro" id="IPR003959">
    <property type="entry name" value="ATPase_AAA_core"/>
</dbReference>
<dbReference type="SMART" id="SM00994">
    <property type="entry name" value="zf-C4_ClpX"/>
    <property type="match status" value="1"/>
</dbReference>
<evidence type="ECO:0000313" key="9">
    <source>
        <dbReference type="EMBL" id="HIU69657.1"/>
    </source>
</evidence>
<evidence type="ECO:0000259" key="8">
    <source>
        <dbReference type="PROSITE" id="PS51902"/>
    </source>
</evidence>
<dbReference type="GO" id="GO:0051301">
    <property type="term" value="P:cell division"/>
    <property type="evidence" value="ECO:0007669"/>
    <property type="project" value="TreeGrafter"/>
</dbReference>
<dbReference type="GO" id="GO:0051603">
    <property type="term" value="P:proteolysis involved in protein catabolic process"/>
    <property type="evidence" value="ECO:0007669"/>
    <property type="project" value="TreeGrafter"/>
</dbReference>
<evidence type="ECO:0000256" key="3">
    <source>
        <dbReference type="ARBA" id="ARBA00022833"/>
    </source>
</evidence>
<dbReference type="Gene3D" id="3.40.50.300">
    <property type="entry name" value="P-loop containing nucleotide triphosphate hydrolases"/>
    <property type="match status" value="1"/>
</dbReference>
<comment type="caution">
    <text evidence="9">The sequence shown here is derived from an EMBL/GenBank/DDBJ whole genome shotgun (WGS) entry which is preliminary data.</text>
</comment>
<evidence type="ECO:0000256" key="4">
    <source>
        <dbReference type="ARBA" id="ARBA00022840"/>
    </source>
</evidence>
<dbReference type="Gene3D" id="1.10.8.60">
    <property type="match status" value="1"/>
</dbReference>
<keyword evidence="3 6" id="KW-0862">Zinc</keyword>
<dbReference type="InterPro" id="IPR050052">
    <property type="entry name" value="ATP-dep_Clp_protease_ClpX"/>
</dbReference>
<dbReference type="CDD" id="cd19497">
    <property type="entry name" value="RecA-like_ClpX"/>
    <property type="match status" value="1"/>
</dbReference>
<dbReference type="InterPro" id="IPR027417">
    <property type="entry name" value="P-loop_NTPase"/>
</dbReference>
<dbReference type="GO" id="GO:0051082">
    <property type="term" value="F:unfolded protein binding"/>
    <property type="evidence" value="ECO:0007669"/>
    <property type="project" value="UniProtKB-UniRule"/>
</dbReference>
<dbReference type="Proteomes" id="UP000824125">
    <property type="component" value="Unassembled WGS sequence"/>
</dbReference>
<keyword evidence="1 6" id="KW-0479">Metal-binding</keyword>
<feature type="binding site" evidence="6 7">
    <location>
        <position position="39"/>
    </location>
    <ligand>
        <name>Zn(2+)</name>
        <dbReference type="ChEBI" id="CHEBI:29105"/>
    </ligand>
</feature>
<dbReference type="PROSITE" id="PS51902">
    <property type="entry name" value="CLPX_ZB"/>
    <property type="match status" value="1"/>
</dbReference>
<gene>
    <name evidence="6 9" type="primary">clpX</name>
    <name evidence="9" type="ORF">IAD23_06855</name>
</gene>
<dbReference type="InterPro" id="IPR003593">
    <property type="entry name" value="AAA+_ATPase"/>
</dbReference>
<evidence type="ECO:0000256" key="6">
    <source>
        <dbReference type="HAMAP-Rule" id="MF_00175"/>
    </source>
</evidence>
<evidence type="ECO:0000256" key="1">
    <source>
        <dbReference type="ARBA" id="ARBA00022723"/>
    </source>
</evidence>
<comment type="caution">
    <text evidence="6">Lacks conserved residue(s) required for the propagation of feature annotation.</text>
</comment>
<dbReference type="NCBIfam" id="NF003745">
    <property type="entry name" value="PRK05342.1"/>
    <property type="match status" value="1"/>
</dbReference>
<dbReference type="NCBIfam" id="TIGR00382">
    <property type="entry name" value="clpX"/>
    <property type="match status" value="1"/>
</dbReference>
<dbReference type="GO" id="GO:0008270">
    <property type="term" value="F:zinc ion binding"/>
    <property type="evidence" value="ECO:0007669"/>
    <property type="project" value="UniProtKB-UniRule"/>
</dbReference>
<feature type="domain" description="ClpX-type ZB" evidence="8">
    <location>
        <begin position="1"/>
        <end position="55"/>
    </location>
</feature>
<keyword evidence="5 6" id="KW-0143">Chaperone</keyword>
<dbReference type="InterPro" id="IPR038366">
    <property type="entry name" value="Znf_CppX_C4_sf"/>
</dbReference>
<dbReference type="PANTHER" id="PTHR48102:SF7">
    <property type="entry name" value="ATP-DEPENDENT CLP PROTEASE ATP-BINDING SUBUNIT CLPX-LIKE, MITOCHONDRIAL"/>
    <property type="match status" value="1"/>
</dbReference>
<dbReference type="FunFam" id="1.10.8.60:FF:000002">
    <property type="entry name" value="ATP-dependent Clp protease ATP-binding subunit ClpX"/>
    <property type="match status" value="1"/>
</dbReference>
<dbReference type="GO" id="GO:0008233">
    <property type="term" value="F:peptidase activity"/>
    <property type="evidence" value="ECO:0007669"/>
    <property type="project" value="UniProtKB-KW"/>
</dbReference>
<dbReference type="SUPFAM" id="SSF52540">
    <property type="entry name" value="P-loop containing nucleoside triphosphate hydrolases"/>
    <property type="match status" value="1"/>
</dbReference>
<dbReference type="PANTHER" id="PTHR48102">
    <property type="entry name" value="ATP-DEPENDENT CLP PROTEASE ATP-BINDING SUBUNIT CLPX-LIKE, MITOCHONDRIAL-RELATED"/>
    <property type="match status" value="1"/>
</dbReference>
<dbReference type="GO" id="GO:0046983">
    <property type="term" value="F:protein dimerization activity"/>
    <property type="evidence" value="ECO:0007669"/>
    <property type="project" value="UniProtKB-UniRule"/>
</dbReference>
<dbReference type="GO" id="GO:0016887">
    <property type="term" value="F:ATP hydrolysis activity"/>
    <property type="evidence" value="ECO:0007669"/>
    <property type="project" value="InterPro"/>
</dbReference>
<name>A0A9D1MW47_9FIRM</name>
<dbReference type="EMBL" id="DVNM01000038">
    <property type="protein sequence ID" value="HIU69657.1"/>
    <property type="molecule type" value="Genomic_DNA"/>
</dbReference>
<dbReference type="AlphaFoldDB" id="A0A9D1MW47"/>
<keyword evidence="9" id="KW-0645">Protease</keyword>
<dbReference type="Pfam" id="PF10431">
    <property type="entry name" value="ClpB_D2-small"/>
    <property type="match status" value="1"/>
</dbReference>
<feature type="binding site" evidence="6 7">
    <location>
        <position position="36"/>
    </location>
    <ligand>
        <name>Zn(2+)</name>
        <dbReference type="ChEBI" id="CHEBI:29105"/>
    </ligand>
</feature>
<dbReference type="SMART" id="SM00382">
    <property type="entry name" value="AAA"/>
    <property type="match status" value="1"/>
</dbReference>
<dbReference type="HAMAP" id="MF_00175">
    <property type="entry name" value="ClpX"/>
    <property type="match status" value="1"/>
</dbReference>
<dbReference type="InterPro" id="IPR019489">
    <property type="entry name" value="Clp_ATPase_C"/>
</dbReference>